<dbReference type="InterPro" id="IPR004875">
    <property type="entry name" value="DDE_SF_endonuclease_dom"/>
</dbReference>
<gene>
    <name evidence="3" type="primary">Cnig_chr_IV.g13019</name>
    <name evidence="3" type="ORF">B9Z55_013019</name>
</gene>
<evidence type="ECO:0000259" key="1">
    <source>
        <dbReference type="Pfam" id="PF03184"/>
    </source>
</evidence>
<feature type="domain" description="DDE-1" evidence="1">
    <location>
        <begin position="195"/>
        <end position="313"/>
    </location>
</feature>
<proteinExistence type="predicted"/>
<protein>
    <recommendedName>
        <fullName evidence="5">DDE-1 domain-containing protein</fullName>
    </recommendedName>
</protein>
<dbReference type="PANTHER" id="PTHR19303:SF73">
    <property type="entry name" value="PROTEIN PDC2"/>
    <property type="match status" value="1"/>
</dbReference>
<dbReference type="Proteomes" id="UP000230233">
    <property type="component" value="Chromosome IV"/>
</dbReference>
<dbReference type="OrthoDB" id="5876883at2759"/>
<dbReference type="GO" id="GO:0003677">
    <property type="term" value="F:DNA binding"/>
    <property type="evidence" value="ECO:0007669"/>
    <property type="project" value="TreeGrafter"/>
</dbReference>
<organism evidence="3 4">
    <name type="scientific">Caenorhabditis nigoni</name>
    <dbReference type="NCBI Taxonomy" id="1611254"/>
    <lineage>
        <taxon>Eukaryota</taxon>
        <taxon>Metazoa</taxon>
        <taxon>Ecdysozoa</taxon>
        <taxon>Nematoda</taxon>
        <taxon>Chromadorea</taxon>
        <taxon>Rhabditida</taxon>
        <taxon>Rhabditina</taxon>
        <taxon>Rhabditomorpha</taxon>
        <taxon>Rhabditoidea</taxon>
        <taxon>Rhabditidae</taxon>
        <taxon>Peloderinae</taxon>
        <taxon>Caenorhabditis</taxon>
    </lineage>
</organism>
<dbReference type="Pfam" id="PF03184">
    <property type="entry name" value="DDE_1"/>
    <property type="match status" value="1"/>
</dbReference>
<dbReference type="InterPro" id="IPR050863">
    <property type="entry name" value="CenT-Element_Derived"/>
</dbReference>
<comment type="caution">
    <text evidence="3">The sequence shown here is derived from an EMBL/GenBank/DDBJ whole genome shotgun (WGS) entry which is preliminary data.</text>
</comment>
<evidence type="ECO:0000313" key="4">
    <source>
        <dbReference type="Proteomes" id="UP000230233"/>
    </source>
</evidence>
<name>A0A2G5TZY4_9PELO</name>
<feature type="domain" description="Transposase Tc5 C-terminal" evidence="2">
    <location>
        <begin position="361"/>
        <end position="405"/>
    </location>
</feature>
<sequence>MGEKLPEMTAFKSEEPCSRYLVPILRGNHFALVHVGKLEEIYHMHVFDSLRPTHPNSSPFISKSELNKLANLLAGKDVNTKITRVPEEHASARVDTIKKRCSLVSRHVDGKISKRAVLRQSTTAQSIIDFKNNVVPRIRNQYAPDHIFNVDQTGIVLEETTKRTLAKRGTDKVFRVCQRDNPTRHSMTFNPCISADGKLTGKLFVTLYEPKPPRSFRQMVAPFTDLHVTHSTSGIMTTRLAEEWMEKCLLPSIPDRSVLLLDSWHGFDKMKVLRAVARKNLEIVTFPPRTTGQLQPLDLFFNRQLKCFLRKLQDEIRLKHNDFTISVRNNLLKVARFTQNQFQAPRFAPMIQRGFYELGIVTTRPTFDTPAEFCFDPEVGKEKCKTCTNLSFFKCAHCEETYCIKCTIDHFH</sequence>
<accession>A0A2G5TZY4</accession>
<dbReference type="EMBL" id="PDUG01000004">
    <property type="protein sequence ID" value="PIC32824.1"/>
    <property type="molecule type" value="Genomic_DNA"/>
</dbReference>
<reference evidence="4" key="1">
    <citation type="submission" date="2017-10" db="EMBL/GenBank/DDBJ databases">
        <title>Rapid genome shrinkage in a self-fertile nematode reveals novel sperm competition proteins.</title>
        <authorList>
            <person name="Yin D."/>
            <person name="Schwarz E.M."/>
            <person name="Thomas C.G."/>
            <person name="Felde R.L."/>
            <person name="Korf I.F."/>
            <person name="Cutter A.D."/>
            <person name="Schartner C.M."/>
            <person name="Ralston E.J."/>
            <person name="Meyer B.J."/>
            <person name="Haag E.S."/>
        </authorList>
    </citation>
    <scope>NUCLEOTIDE SEQUENCE [LARGE SCALE GENOMIC DNA]</scope>
    <source>
        <strain evidence="4">JU1422</strain>
    </source>
</reference>
<evidence type="ECO:0000259" key="2">
    <source>
        <dbReference type="Pfam" id="PF04236"/>
    </source>
</evidence>
<evidence type="ECO:0000313" key="3">
    <source>
        <dbReference type="EMBL" id="PIC32824.1"/>
    </source>
</evidence>
<dbReference type="STRING" id="1611254.A0A2G5TZY4"/>
<keyword evidence="4" id="KW-1185">Reference proteome</keyword>
<dbReference type="Pfam" id="PF04236">
    <property type="entry name" value="Transp_Tc5_C"/>
    <property type="match status" value="1"/>
</dbReference>
<dbReference type="InterPro" id="IPR007350">
    <property type="entry name" value="Transposase_Tc5_C"/>
</dbReference>
<dbReference type="GO" id="GO:0005634">
    <property type="term" value="C:nucleus"/>
    <property type="evidence" value="ECO:0007669"/>
    <property type="project" value="TreeGrafter"/>
</dbReference>
<dbReference type="PANTHER" id="PTHR19303">
    <property type="entry name" value="TRANSPOSON"/>
    <property type="match status" value="1"/>
</dbReference>
<evidence type="ECO:0008006" key="5">
    <source>
        <dbReference type="Google" id="ProtNLM"/>
    </source>
</evidence>
<dbReference type="AlphaFoldDB" id="A0A2G5TZY4"/>